<feature type="domain" description="B12-binding" evidence="6">
    <location>
        <begin position="93"/>
        <end position="239"/>
    </location>
</feature>
<proteinExistence type="predicted"/>
<accession>A0ABS4UDC1</accession>
<dbReference type="InterPro" id="IPR058240">
    <property type="entry name" value="rSAM_sf"/>
</dbReference>
<dbReference type="EMBL" id="JAGINT010000001">
    <property type="protein sequence ID" value="MBP2349628.1"/>
    <property type="molecule type" value="Genomic_DNA"/>
</dbReference>
<protein>
    <submittedName>
        <fullName evidence="8">Tryptophan 2-C-methyltransferase</fullName>
    </submittedName>
</protein>
<dbReference type="InterPro" id="IPR034466">
    <property type="entry name" value="Methyltransferase_Class_B"/>
</dbReference>
<dbReference type="InterPro" id="IPR006638">
    <property type="entry name" value="Elp3/MiaA/NifB-like_rSAM"/>
</dbReference>
<evidence type="ECO:0000256" key="3">
    <source>
        <dbReference type="ARBA" id="ARBA00022723"/>
    </source>
</evidence>
<evidence type="ECO:0000256" key="1">
    <source>
        <dbReference type="ARBA" id="ARBA00001966"/>
    </source>
</evidence>
<dbReference type="InterPro" id="IPR030969">
    <property type="entry name" value="B12_rSAM_trp_MT"/>
</dbReference>
<name>A0ABS4UDC1_9ACTN</name>
<comment type="caution">
    <text evidence="8">The sequence shown here is derived from an EMBL/GenBank/DDBJ whole genome shotgun (WGS) entry which is preliminary data.</text>
</comment>
<keyword evidence="4" id="KW-0408">Iron</keyword>
<dbReference type="Gene3D" id="3.40.50.280">
    <property type="entry name" value="Cobalamin-binding domain"/>
    <property type="match status" value="1"/>
</dbReference>
<dbReference type="Gene3D" id="3.80.30.20">
    <property type="entry name" value="tm_1862 like domain"/>
    <property type="match status" value="1"/>
</dbReference>
<gene>
    <name evidence="8" type="ORF">JOF29_000711</name>
</gene>
<keyword evidence="2" id="KW-0949">S-adenosyl-L-methionine</keyword>
<dbReference type="InterPro" id="IPR006158">
    <property type="entry name" value="Cobalamin-bd"/>
</dbReference>
<dbReference type="InterPro" id="IPR051198">
    <property type="entry name" value="BchE-like"/>
</dbReference>
<dbReference type="PROSITE" id="PS51332">
    <property type="entry name" value="B12_BINDING"/>
    <property type="match status" value="1"/>
</dbReference>
<organism evidence="8 9">
    <name type="scientific">Kribbella aluminosa</name>
    <dbReference type="NCBI Taxonomy" id="416017"/>
    <lineage>
        <taxon>Bacteria</taxon>
        <taxon>Bacillati</taxon>
        <taxon>Actinomycetota</taxon>
        <taxon>Actinomycetes</taxon>
        <taxon>Propionibacteriales</taxon>
        <taxon>Kribbellaceae</taxon>
        <taxon>Kribbella</taxon>
    </lineage>
</organism>
<dbReference type="NCBIfam" id="TIGR04428">
    <property type="entry name" value="B12_rSAM_trp_MT"/>
    <property type="match status" value="1"/>
</dbReference>
<evidence type="ECO:0000259" key="7">
    <source>
        <dbReference type="PROSITE" id="PS51918"/>
    </source>
</evidence>
<evidence type="ECO:0000313" key="9">
    <source>
        <dbReference type="Proteomes" id="UP000755585"/>
    </source>
</evidence>
<dbReference type="SFLD" id="SFLDG01123">
    <property type="entry name" value="methyltransferase_(Class_B)"/>
    <property type="match status" value="1"/>
</dbReference>
<evidence type="ECO:0000256" key="2">
    <source>
        <dbReference type="ARBA" id="ARBA00022691"/>
    </source>
</evidence>
<dbReference type="Proteomes" id="UP000755585">
    <property type="component" value="Unassembled WGS sequence"/>
</dbReference>
<comment type="cofactor">
    <cofactor evidence="1">
        <name>[4Fe-4S] cluster</name>
        <dbReference type="ChEBI" id="CHEBI:49883"/>
    </cofactor>
</comment>
<keyword evidence="5" id="KW-0411">Iron-sulfur</keyword>
<reference evidence="8 9" key="1">
    <citation type="submission" date="2021-03" db="EMBL/GenBank/DDBJ databases">
        <title>Sequencing the genomes of 1000 actinobacteria strains.</title>
        <authorList>
            <person name="Klenk H.-P."/>
        </authorList>
    </citation>
    <scope>NUCLEOTIDE SEQUENCE [LARGE SCALE GENOMIC DNA]</scope>
    <source>
        <strain evidence="8 9">DSM 18824</strain>
    </source>
</reference>
<dbReference type="SFLD" id="SFLDF00322">
    <property type="entry name" value="tryptophan_2-C-methyltransfera"/>
    <property type="match status" value="1"/>
</dbReference>
<dbReference type="PANTHER" id="PTHR43409:SF16">
    <property type="entry name" value="SLR0320 PROTEIN"/>
    <property type="match status" value="1"/>
</dbReference>
<dbReference type="CDD" id="cd01335">
    <property type="entry name" value="Radical_SAM"/>
    <property type="match status" value="1"/>
</dbReference>
<dbReference type="SFLD" id="SFLDS00029">
    <property type="entry name" value="Radical_SAM"/>
    <property type="match status" value="1"/>
</dbReference>
<evidence type="ECO:0000256" key="4">
    <source>
        <dbReference type="ARBA" id="ARBA00023004"/>
    </source>
</evidence>
<dbReference type="SFLD" id="SFLDG01082">
    <property type="entry name" value="B12-binding_domain_containing"/>
    <property type="match status" value="1"/>
</dbReference>
<keyword evidence="3" id="KW-0479">Metal-binding</keyword>
<dbReference type="InterPro" id="IPR023404">
    <property type="entry name" value="rSAM_horseshoe"/>
</dbReference>
<evidence type="ECO:0000313" key="8">
    <source>
        <dbReference type="EMBL" id="MBP2349628.1"/>
    </source>
</evidence>
<dbReference type="SMART" id="SM00729">
    <property type="entry name" value="Elp3"/>
    <property type="match status" value="1"/>
</dbReference>
<keyword evidence="9" id="KW-1185">Reference proteome</keyword>
<dbReference type="PROSITE" id="PS51918">
    <property type="entry name" value="RADICAL_SAM"/>
    <property type="match status" value="1"/>
</dbReference>
<dbReference type="PANTHER" id="PTHR43409">
    <property type="entry name" value="ANAEROBIC MAGNESIUM-PROTOPORPHYRIN IX MONOMETHYL ESTER CYCLASE-RELATED"/>
    <property type="match status" value="1"/>
</dbReference>
<dbReference type="SUPFAM" id="SSF102114">
    <property type="entry name" value="Radical SAM enzymes"/>
    <property type="match status" value="1"/>
</dbReference>
<sequence>MTRLPKHFSDQHLVLHDAPTSTSPGSILTLRIRLEARSDPADPQCAPSCALREPLPGRARRRPCRTYWPLPPGRRRCHDLTVDPTRTKETVVTDRLVTLVNPNLVHPPITPYALDILTTSLEDSGFDVEVLDLTLVRDRWRTTIASYFQHREPLLVGITIRNTDTIYPQEQRVFLDSHRDVISEIRHYCAAPVVGGGVGFSSMPFALVDFFDIEFGVKGPGEVTIVDLAQALASGTPVSDVPGLIINDGDGEVHQVPHRDRLTAVGRATLVNRRTPYTRRSGTPYKVDNLDYYHRGGLGNILTKNGCTYACTHCVEPDAKGTQFARRAETAVVDEMEMLTAQGVRDLHTTDSEFNLSISHSKAVLREIVRRKTNDASSPLHDLRLWIYVQPAPFDQEYAELLAAAGCAGINVAPDHVRDDVLDGWKVSGKGTRFYTSDDVGKLCGLAKQYGMLTMVEALLGMPGETEATMHECVDKLMELDATVVGFTLGIRAFPYSPLGRRLAAGSGGVRPVPGVQSNTATEEILLTPADRCRSVLDYERQFMFDAHGNFRPIYFFSPDLPEGRGDIGPGDRWLTSLELLWKWVPERDRHRVMLPTATGLTQEDNNYADNPFLLRLTELGYKGAFWSHWPERETIMRMETAATTPS</sequence>
<feature type="domain" description="Radical SAM core" evidence="7">
    <location>
        <begin position="293"/>
        <end position="546"/>
    </location>
</feature>
<evidence type="ECO:0000256" key="5">
    <source>
        <dbReference type="ARBA" id="ARBA00023014"/>
    </source>
</evidence>
<dbReference type="InterPro" id="IPR007197">
    <property type="entry name" value="rSAM"/>
</dbReference>
<dbReference type="Pfam" id="PF04055">
    <property type="entry name" value="Radical_SAM"/>
    <property type="match status" value="1"/>
</dbReference>
<dbReference type="RefSeq" id="WP_307863130.1">
    <property type="nucleotide sequence ID" value="NZ_BAAAVU010000029.1"/>
</dbReference>
<evidence type="ECO:0000259" key="6">
    <source>
        <dbReference type="PROSITE" id="PS51332"/>
    </source>
</evidence>